<evidence type="ECO:0000256" key="2">
    <source>
        <dbReference type="ARBA" id="ARBA00008932"/>
    </source>
</evidence>
<dbReference type="GO" id="GO:0090158">
    <property type="term" value="P:endoplasmic reticulum membrane organization"/>
    <property type="evidence" value="ECO:0007669"/>
    <property type="project" value="TreeGrafter"/>
</dbReference>
<name>A0AAV1TEP1_9STRA</name>
<comment type="caution">
    <text evidence="8">The sequence shown here is derived from an EMBL/GenBank/DDBJ whole genome shotgun (WGS) entry which is preliminary data.</text>
</comment>
<dbReference type="Gene3D" id="2.60.40.10">
    <property type="entry name" value="Immunoglobulins"/>
    <property type="match status" value="2"/>
</dbReference>
<dbReference type="GO" id="GO:0005886">
    <property type="term" value="C:plasma membrane"/>
    <property type="evidence" value="ECO:0007669"/>
    <property type="project" value="TreeGrafter"/>
</dbReference>
<dbReference type="InterPro" id="IPR000535">
    <property type="entry name" value="MSP_dom"/>
</dbReference>
<evidence type="ECO:0000259" key="7">
    <source>
        <dbReference type="PROSITE" id="PS50202"/>
    </source>
</evidence>
<evidence type="ECO:0000256" key="6">
    <source>
        <dbReference type="SAM" id="MobiDB-lite"/>
    </source>
</evidence>
<comment type="subcellular location">
    <subcellularLocation>
        <location evidence="1">Membrane</location>
        <topology evidence="1">Single-pass type IV membrane protein</topology>
    </subcellularLocation>
</comment>
<dbReference type="SUPFAM" id="SSF49354">
    <property type="entry name" value="PapD-like"/>
    <property type="match status" value="2"/>
</dbReference>
<dbReference type="GO" id="GO:0061817">
    <property type="term" value="P:endoplasmic reticulum-plasma membrane tethering"/>
    <property type="evidence" value="ECO:0007669"/>
    <property type="project" value="TreeGrafter"/>
</dbReference>
<dbReference type="GO" id="GO:0005789">
    <property type="term" value="C:endoplasmic reticulum membrane"/>
    <property type="evidence" value="ECO:0007669"/>
    <property type="project" value="InterPro"/>
</dbReference>
<proteinExistence type="inferred from homology"/>
<protein>
    <recommendedName>
        <fullName evidence="7">MSP domain-containing protein</fullName>
    </recommendedName>
</protein>
<keyword evidence="3" id="KW-0812">Transmembrane</keyword>
<evidence type="ECO:0000313" key="9">
    <source>
        <dbReference type="Proteomes" id="UP001162060"/>
    </source>
</evidence>
<dbReference type="Pfam" id="PF00635">
    <property type="entry name" value="Motile_Sperm"/>
    <property type="match status" value="2"/>
</dbReference>
<accession>A0AAV1TEP1</accession>
<dbReference type="EMBL" id="CAKLBY020000045">
    <property type="protein sequence ID" value="CAK7917086.1"/>
    <property type="molecule type" value="Genomic_DNA"/>
</dbReference>
<reference evidence="8" key="1">
    <citation type="submission" date="2024-01" db="EMBL/GenBank/DDBJ databases">
        <authorList>
            <person name="Webb A."/>
        </authorList>
    </citation>
    <scope>NUCLEOTIDE SEQUENCE</scope>
    <source>
        <strain evidence="8">Pm1</strain>
    </source>
</reference>
<feature type="region of interest" description="Disordered" evidence="6">
    <location>
        <begin position="461"/>
        <end position="499"/>
    </location>
</feature>
<feature type="domain" description="MSP" evidence="7">
    <location>
        <begin position="317"/>
        <end position="455"/>
    </location>
</feature>
<evidence type="ECO:0000256" key="1">
    <source>
        <dbReference type="ARBA" id="ARBA00004211"/>
    </source>
</evidence>
<evidence type="ECO:0000256" key="3">
    <source>
        <dbReference type="ARBA" id="ARBA00022692"/>
    </source>
</evidence>
<sequence>MITASVRVGSSLLLEPAHELLFPLPDSTTTPASPRPRCTLSLTNLSQCNDLLFRVRTRNPDAFTVRPTYGLVPPGACCEVVVTASAKTCEGLRAVDPLDLQSRQPSELFLVQSLERARDGQAMEFLATKSSALVRELWKKVDSDCVAEDKVACRFAAVASDGVEVASSNGMASSRSLRSASASLDESRSSRSGNRSSSMSAAESRSSCSSSNCERGTSQRSLSSYLPSGREVHRSRHESVGSDTSYYTTIEPPVRVRGGSSEARRPAVTNCGVASTAGRRGTSVTNSSLSDTMMSARTGFSTDTVATESTYDSNSLHYHIQPDDALSFDVKPAPRMWGSRSFFIVNSSPDRCLMFRVRTSNQSGYVVKPSRGLVSATNALEVTVWICAPRHESEFDPTQREAKDSFLVEVANISRDKYDDLMHVDEQTRTEELRHLWTLVPRSERQSTMLAVKLKMENSDRIRSTRTRSTSDAYTDSRSRMNAAVTESRNERAKRRPVASLVEGLKELSTSSSTGASTAGSNIDYRYSDTDESVFTIAPTAVRTEPSNNDSDDNVVESPSLHGPQNSTVLVVSADRMDTIDFSNPKLSFFI</sequence>
<feature type="region of interest" description="Disordered" evidence="6">
    <location>
        <begin position="540"/>
        <end position="565"/>
    </location>
</feature>
<evidence type="ECO:0000256" key="4">
    <source>
        <dbReference type="ARBA" id="ARBA00022989"/>
    </source>
</evidence>
<evidence type="ECO:0000256" key="5">
    <source>
        <dbReference type="ARBA" id="ARBA00023136"/>
    </source>
</evidence>
<dbReference type="PANTHER" id="PTHR10809">
    <property type="entry name" value="VESICLE-ASSOCIATED MEMBRANE PROTEIN-ASSOCIATED PROTEIN"/>
    <property type="match status" value="1"/>
</dbReference>
<feature type="domain" description="MSP" evidence="7">
    <location>
        <begin position="11"/>
        <end position="156"/>
    </location>
</feature>
<dbReference type="AlphaFoldDB" id="A0AAV1TEP1"/>
<comment type="similarity">
    <text evidence="2">Belongs to the VAMP-associated protein (VAP) (TC 9.B.17) family.</text>
</comment>
<keyword evidence="5" id="KW-0472">Membrane</keyword>
<dbReference type="Proteomes" id="UP001162060">
    <property type="component" value="Unassembled WGS sequence"/>
</dbReference>
<dbReference type="InterPro" id="IPR013783">
    <property type="entry name" value="Ig-like_fold"/>
</dbReference>
<organism evidence="8 9">
    <name type="scientific">Peronospora matthiolae</name>
    <dbReference type="NCBI Taxonomy" id="2874970"/>
    <lineage>
        <taxon>Eukaryota</taxon>
        <taxon>Sar</taxon>
        <taxon>Stramenopiles</taxon>
        <taxon>Oomycota</taxon>
        <taxon>Peronosporomycetes</taxon>
        <taxon>Peronosporales</taxon>
        <taxon>Peronosporaceae</taxon>
        <taxon>Peronospora</taxon>
    </lineage>
</organism>
<dbReference type="PROSITE" id="PS50202">
    <property type="entry name" value="MSP"/>
    <property type="match status" value="2"/>
</dbReference>
<dbReference type="InterPro" id="IPR008962">
    <property type="entry name" value="PapD-like_sf"/>
</dbReference>
<dbReference type="PANTHER" id="PTHR10809:SF6">
    <property type="entry name" value="AT11025P-RELATED"/>
    <property type="match status" value="1"/>
</dbReference>
<feature type="region of interest" description="Disordered" evidence="6">
    <location>
        <begin position="167"/>
        <end position="290"/>
    </location>
</feature>
<keyword evidence="4" id="KW-1133">Transmembrane helix</keyword>
<feature type="compositionally biased region" description="Low complexity" evidence="6">
    <location>
        <begin position="172"/>
        <end position="218"/>
    </location>
</feature>
<gene>
    <name evidence="8" type="ORF">PM001_LOCUS5528</name>
</gene>
<feature type="compositionally biased region" description="Low complexity" evidence="6">
    <location>
        <begin position="467"/>
        <end position="476"/>
    </location>
</feature>
<evidence type="ECO:0000313" key="8">
    <source>
        <dbReference type="EMBL" id="CAK7917086.1"/>
    </source>
</evidence>
<dbReference type="InterPro" id="IPR016763">
    <property type="entry name" value="VAP"/>
</dbReference>